<feature type="transmembrane region" description="Helical" evidence="1">
    <location>
        <begin position="197"/>
        <end position="217"/>
    </location>
</feature>
<feature type="transmembrane region" description="Helical" evidence="1">
    <location>
        <begin position="380"/>
        <end position="400"/>
    </location>
</feature>
<dbReference type="PANTHER" id="PTHR35342:SF5">
    <property type="entry name" value="TRICARBOXYLIC TRANSPORT PROTEIN"/>
    <property type="match status" value="1"/>
</dbReference>
<keyword evidence="4" id="KW-1185">Reference proteome</keyword>
<keyword evidence="1" id="KW-0472">Membrane</keyword>
<evidence type="ECO:0000259" key="2">
    <source>
        <dbReference type="Pfam" id="PF01970"/>
    </source>
</evidence>
<feature type="transmembrane region" description="Helical" evidence="1">
    <location>
        <begin position="314"/>
        <end position="338"/>
    </location>
</feature>
<accession>A0A2A2EUI2</accession>
<protein>
    <submittedName>
        <fullName evidence="3">C4-dicarboxylate ABC transporter permease</fullName>
    </submittedName>
</protein>
<dbReference type="Proteomes" id="UP000217771">
    <property type="component" value="Unassembled WGS sequence"/>
</dbReference>
<name>A0A2A2EUI2_9GAMM</name>
<dbReference type="Pfam" id="PF01970">
    <property type="entry name" value="TctA"/>
    <property type="match status" value="1"/>
</dbReference>
<dbReference type="OrthoDB" id="9781349at2"/>
<evidence type="ECO:0000313" key="4">
    <source>
        <dbReference type="Proteomes" id="UP000217771"/>
    </source>
</evidence>
<reference evidence="3 4" key="1">
    <citation type="submission" date="2017-08" db="EMBL/GenBank/DDBJ databases">
        <title>Halomonas alkalisoli sp. nov., isolated from saline alkaline soil.</title>
        <authorList>
            <person name="Wang D."/>
            <person name="Zhang G."/>
        </authorList>
    </citation>
    <scope>NUCLEOTIDE SEQUENCE [LARGE SCALE GENOMIC DNA]</scope>
    <source>
        <strain evidence="3 4">WRN001</strain>
    </source>
</reference>
<keyword evidence="1" id="KW-1133">Transmembrane helix</keyword>
<feature type="domain" description="DUF112" evidence="2">
    <location>
        <begin position="18"/>
        <end position="434"/>
    </location>
</feature>
<dbReference type="EMBL" id="NSKB01000005">
    <property type="protein sequence ID" value="PAU76124.1"/>
    <property type="molecule type" value="Genomic_DNA"/>
</dbReference>
<dbReference type="InterPro" id="IPR002823">
    <property type="entry name" value="DUF112_TM"/>
</dbReference>
<dbReference type="PANTHER" id="PTHR35342">
    <property type="entry name" value="TRICARBOXYLIC TRANSPORT PROTEIN"/>
    <property type="match status" value="1"/>
</dbReference>
<feature type="transmembrane region" description="Helical" evidence="1">
    <location>
        <begin position="20"/>
        <end position="47"/>
    </location>
</feature>
<comment type="caution">
    <text evidence="3">The sequence shown here is derived from an EMBL/GenBank/DDBJ whole genome shotgun (WGS) entry which is preliminary data.</text>
</comment>
<feature type="transmembrane region" description="Helical" evidence="1">
    <location>
        <begin position="59"/>
        <end position="80"/>
    </location>
</feature>
<keyword evidence="1" id="KW-0812">Transmembrane</keyword>
<sequence length="505" mass="52997">MLEHFLGGLAVVLQPLNLLLLTSAVFIGFIGGALPGISGVILVVILLPVTYGMEPTTAFMLLTAIYGATVFSGLITAILYRAPGTPEAVMTAFDGYPMTQQGQAGKALGIGVLSSAIGGLVGTVALIVFTPMLATMALRFSSPEYFALAILGLTVVASLGGRLIYGLIGAALGLLIATVGIDPLTGTSRYTFDNLNLAEGVGLIPMIVGLFAISEVMKRALDQDSHQPLEKVRIKIFDLPILRQIGGTLTRSSLIGVVTGILPGIGASTAAMVSYSEAVRWSKHPETFGKGAPEGVAAPESANNAAAMGALVPLFALGIPGSGTTAVILGAFIMHGLQPGPMFMITSSDLIYAVFAGLFIVNFMILLFSKPFIALFTKLLNVPYSALGPLIVMCCIVGTYSVRNSMFDVWLMLGFGVLGYLLEKLKFPLVSIILGLVLGPIAESELRRTLSMSQGDPSILFTRPISATLLAIACLLLTITIVTPLVKRLRSNRSTSLSSKQRSQS</sequence>
<feature type="transmembrane region" description="Helical" evidence="1">
    <location>
        <begin position="350"/>
        <end position="368"/>
    </location>
</feature>
<feature type="transmembrane region" description="Helical" evidence="1">
    <location>
        <begin position="464"/>
        <end position="486"/>
    </location>
</feature>
<feature type="transmembrane region" description="Helical" evidence="1">
    <location>
        <begin position="406"/>
        <end position="422"/>
    </location>
</feature>
<feature type="transmembrane region" description="Helical" evidence="1">
    <location>
        <begin position="107"/>
        <end position="133"/>
    </location>
</feature>
<proteinExistence type="predicted"/>
<evidence type="ECO:0000256" key="1">
    <source>
        <dbReference type="SAM" id="Phobius"/>
    </source>
</evidence>
<dbReference type="RefSeq" id="WP_095621594.1">
    <property type="nucleotide sequence ID" value="NZ_NSKB01000005.1"/>
</dbReference>
<organism evidence="3 4">
    <name type="scientific">Halomonas salipaludis</name>
    <dbReference type="NCBI Taxonomy" id="2032625"/>
    <lineage>
        <taxon>Bacteria</taxon>
        <taxon>Pseudomonadati</taxon>
        <taxon>Pseudomonadota</taxon>
        <taxon>Gammaproteobacteria</taxon>
        <taxon>Oceanospirillales</taxon>
        <taxon>Halomonadaceae</taxon>
        <taxon>Halomonas</taxon>
    </lineage>
</organism>
<feature type="transmembrane region" description="Helical" evidence="1">
    <location>
        <begin position="145"/>
        <end position="177"/>
    </location>
</feature>
<evidence type="ECO:0000313" key="3">
    <source>
        <dbReference type="EMBL" id="PAU76124.1"/>
    </source>
</evidence>
<feature type="transmembrane region" description="Helical" evidence="1">
    <location>
        <begin position="427"/>
        <end position="444"/>
    </location>
</feature>
<dbReference type="AlphaFoldDB" id="A0A2A2EUI2"/>
<gene>
    <name evidence="3" type="ORF">CK498_14630</name>
</gene>